<dbReference type="OrthoDB" id="6681190at2"/>
<comment type="caution">
    <text evidence="3">The sequence shown here is derived from an EMBL/GenBank/DDBJ whole genome shotgun (WGS) entry which is preliminary data.</text>
</comment>
<dbReference type="GO" id="GO:0008168">
    <property type="term" value="F:methyltransferase activity"/>
    <property type="evidence" value="ECO:0007669"/>
    <property type="project" value="UniProtKB-KW"/>
</dbReference>
<proteinExistence type="predicted"/>
<evidence type="ECO:0000256" key="1">
    <source>
        <dbReference type="ARBA" id="ARBA00022679"/>
    </source>
</evidence>
<sequence length="199" mass="22412">MKPQEIGKAYNQITHLWEREEFDMTNGIAQHQRAISFVKHRGNALDIGCGCTGRFIELLVNEGFKPTGLDISEEMLALARRKHPDISFLQGDICTYMLPDKYDFITAWDSIWHIPLSEQKPVLAKIINSLNPGGVFIFSFGGTTQAGCHTNTAMGPEVYYSSLGVSGFLQLLLDMGCIIRHLEFDQYPEVHTYLIVEKA</sequence>
<evidence type="ECO:0000259" key="2">
    <source>
        <dbReference type="Pfam" id="PF13649"/>
    </source>
</evidence>
<dbReference type="InterPro" id="IPR041698">
    <property type="entry name" value="Methyltransf_25"/>
</dbReference>
<gene>
    <name evidence="3" type="ORF">TW77_03435</name>
</gene>
<dbReference type="AlphaFoldDB" id="A0A0F4QZY8"/>
<keyword evidence="1 3" id="KW-0808">Transferase</keyword>
<dbReference type="InterPro" id="IPR029063">
    <property type="entry name" value="SAM-dependent_MTases_sf"/>
</dbReference>
<dbReference type="CDD" id="cd02440">
    <property type="entry name" value="AdoMet_MTases"/>
    <property type="match status" value="1"/>
</dbReference>
<keyword evidence="4" id="KW-1185">Reference proteome</keyword>
<dbReference type="RefSeq" id="WP_046003567.1">
    <property type="nucleotide sequence ID" value="NZ_JXYA01000006.1"/>
</dbReference>
<dbReference type="GO" id="GO:0032259">
    <property type="term" value="P:methylation"/>
    <property type="evidence" value="ECO:0007669"/>
    <property type="project" value="UniProtKB-KW"/>
</dbReference>
<dbReference type="SUPFAM" id="SSF53335">
    <property type="entry name" value="S-adenosyl-L-methionine-dependent methyltransferases"/>
    <property type="match status" value="1"/>
</dbReference>
<feature type="domain" description="Methyltransferase" evidence="2">
    <location>
        <begin position="45"/>
        <end position="134"/>
    </location>
</feature>
<dbReference type="Proteomes" id="UP000033452">
    <property type="component" value="Unassembled WGS sequence"/>
</dbReference>
<organism evidence="3 4">
    <name type="scientific">Pseudoalteromonas rubra</name>
    <dbReference type="NCBI Taxonomy" id="43658"/>
    <lineage>
        <taxon>Bacteria</taxon>
        <taxon>Pseudomonadati</taxon>
        <taxon>Pseudomonadota</taxon>
        <taxon>Gammaproteobacteria</taxon>
        <taxon>Alteromonadales</taxon>
        <taxon>Pseudoalteromonadaceae</taxon>
        <taxon>Pseudoalteromonas</taxon>
    </lineage>
</organism>
<evidence type="ECO:0000313" key="4">
    <source>
        <dbReference type="Proteomes" id="UP000033452"/>
    </source>
</evidence>
<dbReference type="PANTHER" id="PTHR43861">
    <property type="entry name" value="TRANS-ACONITATE 2-METHYLTRANSFERASE-RELATED"/>
    <property type="match status" value="1"/>
</dbReference>
<protein>
    <submittedName>
        <fullName evidence="3">Methyltransferase type 11</fullName>
    </submittedName>
</protein>
<dbReference type="PATRIC" id="fig|43658.5.peg.719"/>
<keyword evidence="3" id="KW-0489">Methyltransferase</keyword>
<dbReference type="EMBL" id="JXYA01000006">
    <property type="protein sequence ID" value="KJZ12132.1"/>
    <property type="molecule type" value="Genomic_DNA"/>
</dbReference>
<name>A0A0F4QZY8_9GAMM</name>
<dbReference type="Pfam" id="PF13649">
    <property type="entry name" value="Methyltransf_25"/>
    <property type="match status" value="1"/>
</dbReference>
<dbReference type="Gene3D" id="3.40.50.150">
    <property type="entry name" value="Vaccinia Virus protein VP39"/>
    <property type="match status" value="1"/>
</dbReference>
<accession>A0A0F4QZY8</accession>
<reference evidence="3 4" key="1">
    <citation type="journal article" date="2015" name="BMC Genomics">
        <title>Genome mining reveals unlocked bioactive potential of marine Gram-negative bacteria.</title>
        <authorList>
            <person name="Machado H."/>
            <person name="Sonnenschein E.C."/>
            <person name="Melchiorsen J."/>
            <person name="Gram L."/>
        </authorList>
    </citation>
    <scope>NUCLEOTIDE SEQUENCE [LARGE SCALE GENOMIC DNA]</scope>
    <source>
        <strain evidence="3 4">S2471</strain>
    </source>
</reference>
<evidence type="ECO:0000313" key="3">
    <source>
        <dbReference type="EMBL" id="KJZ12132.1"/>
    </source>
</evidence>